<dbReference type="InterPro" id="IPR024047">
    <property type="entry name" value="MM3350-like_sf"/>
</dbReference>
<keyword evidence="4" id="KW-1185">Reference proteome</keyword>
<feature type="domain" description="Plasmid pRiA4b Orf3-like" evidence="2">
    <location>
        <begin position="49"/>
        <end position="149"/>
    </location>
</feature>
<accession>A0A9P4H631</accession>
<dbReference type="Proteomes" id="UP000799777">
    <property type="component" value="Unassembled WGS sequence"/>
</dbReference>
<dbReference type="AlphaFoldDB" id="A0A9P4H631"/>
<evidence type="ECO:0000259" key="2">
    <source>
        <dbReference type="Pfam" id="PF07929"/>
    </source>
</evidence>
<evidence type="ECO:0000313" key="4">
    <source>
        <dbReference type="Proteomes" id="UP000799777"/>
    </source>
</evidence>
<dbReference type="Pfam" id="PF07929">
    <property type="entry name" value="PRiA4_ORF3"/>
    <property type="match status" value="1"/>
</dbReference>
<dbReference type="OrthoDB" id="245563at2759"/>
<organism evidence="3 4">
    <name type="scientific">Setomelanomma holmii</name>
    <dbReference type="NCBI Taxonomy" id="210430"/>
    <lineage>
        <taxon>Eukaryota</taxon>
        <taxon>Fungi</taxon>
        <taxon>Dikarya</taxon>
        <taxon>Ascomycota</taxon>
        <taxon>Pezizomycotina</taxon>
        <taxon>Dothideomycetes</taxon>
        <taxon>Pleosporomycetidae</taxon>
        <taxon>Pleosporales</taxon>
        <taxon>Pleosporineae</taxon>
        <taxon>Phaeosphaeriaceae</taxon>
        <taxon>Setomelanomma</taxon>
    </lineage>
</organism>
<dbReference type="InterPro" id="IPR012912">
    <property type="entry name" value="Plasmid_pRiA4b_Orf3-like"/>
</dbReference>
<sequence>MEYLHDAALNAELCIIADEEELDIMSTSGRTWLSRDHTLREVYDSPDFSTKTEVTYEYGLGDGWEHRILFLGKADQSLRTAMRVQDDQNIFCYAGSSHPVAEDCGGMMGWESLKKAFRSKAKKINDRVSWFREHCENGHKRSFDPHEWEIRDVNLNLLLARDNDMVRRRRPESPSTDRVGRWLGRSPGGSA</sequence>
<name>A0A9P4H631_9PLEO</name>
<protein>
    <recommendedName>
        <fullName evidence="2">Plasmid pRiA4b Orf3-like domain-containing protein</fullName>
    </recommendedName>
</protein>
<dbReference type="EMBL" id="ML978208">
    <property type="protein sequence ID" value="KAF2028841.1"/>
    <property type="molecule type" value="Genomic_DNA"/>
</dbReference>
<feature type="region of interest" description="Disordered" evidence="1">
    <location>
        <begin position="168"/>
        <end position="191"/>
    </location>
</feature>
<proteinExistence type="predicted"/>
<evidence type="ECO:0000313" key="3">
    <source>
        <dbReference type="EMBL" id="KAF2028841.1"/>
    </source>
</evidence>
<reference evidence="3" key="1">
    <citation type="journal article" date="2020" name="Stud. Mycol.">
        <title>101 Dothideomycetes genomes: a test case for predicting lifestyles and emergence of pathogens.</title>
        <authorList>
            <person name="Haridas S."/>
            <person name="Albert R."/>
            <person name="Binder M."/>
            <person name="Bloem J."/>
            <person name="Labutti K."/>
            <person name="Salamov A."/>
            <person name="Andreopoulos B."/>
            <person name="Baker S."/>
            <person name="Barry K."/>
            <person name="Bills G."/>
            <person name="Bluhm B."/>
            <person name="Cannon C."/>
            <person name="Castanera R."/>
            <person name="Culley D."/>
            <person name="Daum C."/>
            <person name="Ezra D."/>
            <person name="Gonzalez J."/>
            <person name="Henrissat B."/>
            <person name="Kuo A."/>
            <person name="Liang C."/>
            <person name="Lipzen A."/>
            <person name="Lutzoni F."/>
            <person name="Magnuson J."/>
            <person name="Mondo S."/>
            <person name="Nolan M."/>
            <person name="Ohm R."/>
            <person name="Pangilinan J."/>
            <person name="Park H.-J."/>
            <person name="Ramirez L."/>
            <person name="Alfaro M."/>
            <person name="Sun H."/>
            <person name="Tritt A."/>
            <person name="Yoshinaga Y."/>
            <person name="Zwiers L.-H."/>
            <person name="Turgeon B."/>
            <person name="Goodwin S."/>
            <person name="Spatafora J."/>
            <person name="Crous P."/>
            <person name="Grigoriev I."/>
        </authorList>
    </citation>
    <scope>NUCLEOTIDE SEQUENCE</scope>
    <source>
        <strain evidence="3">CBS 110217</strain>
    </source>
</reference>
<gene>
    <name evidence="3" type="ORF">EK21DRAFT_113534</name>
</gene>
<comment type="caution">
    <text evidence="3">The sequence shown here is derived from an EMBL/GenBank/DDBJ whole genome shotgun (WGS) entry which is preliminary data.</text>
</comment>
<dbReference type="SUPFAM" id="SSF159941">
    <property type="entry name" value="MM3350-like"/>
    <property type="match status" value="1"/>
</dbReference>
<evidence type="ECO:0000256" key="1">
    <source>
        <dbReference type="SAM" id="MobiDB-lite"/>
    </source>
</evidence>
<dbReference type="Gene3D" id="3.10.290.30">
    <property type="entry name" value="MM3350-like"/>
    <property type="match status" value="1"/>
</dbReference>